<evidence type="ECO:0000313" key="15">
    <source>
        <dbReference type="Proteomes" id="UP000669133"/>
    </source>
</evidence>
<dbReference type="Pfam" id="PF10585">
    <property type="entry name" value="UBA_E1_SCCH"/>
    <property type="match status" value="1"/>
</dbReference>
<evidence type="ECO:0000256" key="12">
    <source>
        <dbReference type="RuleBase" id="RU000519"/>
    </source>
</evidence>
<dbReference type="FunFam" id="3.10.290.60:FF:000001">
    <property type="entry name" value="Ubiquitin-activating enzyme E1 2"/>
    <property type="match status" value="1"/>
</dbReference>
<keyword evidence="7 12" id="KW-0436">Ligase</keyword>
<keyword evidence="9 12" id="KW-0833">Ubl conjugation pathway</keyword>
<evidence type="ECO:0000256" key="4">
    <source>
        <dbReference type="ARBA" id="ARBA00005673"/>
    </source>
</evidence>
<dbReference type="GO" id="GO:0004839">
    <property type="term" value="F:ubiquitin activating enzyme activity"/>
    <property type="evidence" value="ECO:0007669"/>
    <property type="project" value="UniProtKB-EC"/>
</dbReference>
<keyword evidence="15" id="KW-1185">Reference proteome</keyword>
<dbReference type="CDD" id="cd01490">
    <property type="entry name" value="Ube1_repeat2"/>
    <property type="match status" value="1"/>
</dbReference>
<dbReference type="InterPro" id="IPR042302">
    <property type="entry name" value="E1_FCCH_sf"/>
</dbReference>
<dbReference type="InterPro" id="IPR035985">
    <property type="entry name" value="Ubiquitin-activating_enz"/>
</dbReference>
<dbReference type="PANTHER" id="PTHR10953">
    <property type="entry name" value="UBIQUITIN-ACTIVATING ENZYME E1"/>
    <property type="match status" value="1"/>
</dbReference>
<feature type="domain" description="Ubiquitin-activating enzyme E1 C-terminal" evidence="13">
    <location>
        <begin position="882"/>
        <end position="1008"/>
    </location>
</feature>
<dbReference type="InterPro" id="IPR018075">
    <property type="entry name" value="UBQ-activ_enz_E1"/>
</dbReference>
<dbReference type="PANTHER" id="PTHR10953:SF4">
    <property type="entry name" value="UBIQUITIN-ACTIVATING ENZYME E1 C-TERMINAL DOMAIN-CONTAINING PROTEIN"/>
    <property type="match status" value="1"/>
</dbReference>
<dbReference type="InterPro" id="IPR000594">
    <property type="entry name" value="ThiF_NAD_FAD-bd"/>
</dbReference>
<reference evidence="14 15" key="1">
    <citation type="submission" date="2020-12" db="EMBL/GenBank/DDBJ databases">
        <title>Effect of drift, selection, and recombination on the evolution of hybrid genomes in Candida yeast pathogens.</title>
        <authorList>
            <person name="Mixao V."/>
            <person name="Ksiezopolska E."/>
            <person name="Saus E."/>
            <person name="Boekhout T."/>
            <person name="Gacser A."/>
            <person name="Gabaldon T."/>
        </authorList>
    </citation>
    <scope>NUCLEOTIDE SEQUENCE [LARGE SCALE GENOMIC DNA]</scope>
    <source>
        <strain evidence="14 15">BP57</strain>
    </source>
</reference>
<dbReference type="Gene3D" id="2.40.30.180">
    <property type="entry name" value="Ubiquitin-activating enzyme E1, FCCH domain"/>
    <property type="match status" value="1"/>
</dbReference>
<keyword evidence="6" id="KW-0963">Cytoplasm</keyword>
<dbReference type="Gene3D" id="3.40.50.720">
    <property type="entry name" value="NAD(P)-binding Rossmann-like Domain"/>
    <property type="match status" value="1"/>
</dbReference>
<dbReference type="GO" id="GO:0005737">
    <property type="term" value="C:cytoplasm"/>
    <property type="evidence" value="ECO:0007669"/>
    <property type="project" value="UniProtKB-SubCell"/>
</dbReference>
<evidence type="ECO:0000256" key="9">
    <source>
        <dbReference type="ARBA" id="ARBA00022786"/>
    </source>
</evidence>
<dbReference type="InterPro" id="IPR038252">
    <property type="entry name" value="UBA_E1_C_sf"/>
</dbReference>
<dbReference type="Pfam" id="PF16190">
    <property type="entry name" value="E1_FCCH"/>
    <property type="match status" value="1"/>
</dbReference>
<dbReference type="GO" id="GO:0005524">
    <property type="term" value="F:ATP binding"/>
    <property type="evidence" value="ECO:0007669"/>
    <property type="project" value="UniProtKB-KW"/>
</dbReference>
<evidence type="ECO:0000256" key="5">
    <source>
        <dbReference type="ARBA" id="ARBA00012990"/>
    </source>
</evidence>
<gene>
    <name evidence="14" type="ORF">I9W82_003163</name>
</gene>
<accession>A0A8H7ZG90</accession>
<keyword evidence="8 12" id="KW-0547">Nucleotide-binding</keyword>
<evidence type="ECO:0000256" key="8">
    <source>
        <dbReference type="ARBA" id="ARBA00022741"/>
    </source>
</evidence>
<feature type="active site" description="Glycyl thioester intermediate" evidence="11">
    <location>
        <position position="592"/>
    </location>
</feature>
<dbReference type="PROSITE" id="PS00865">
    <property type="entry name" value="UBIQUITIN_ACTIVAT_2"/>
    <property type="match status" value="1"/>
</dbReference>
<evidence type="ECO:0000313" key="14">
    <source>
        <dbReference type="EMBL" id="KAG5419396.1"/>
    </source>
</evidence>
<protein>
    <recommendedName>
        <fullName evidence="5">E1 ubiquitin-activating enzyme</fullName>
        <ecNumber evidence="5">6.2.1.45</ecNumber>
    </recommendedName>
</protein>
<dbReference type="AlphaFoldDB" id="A0A8H7ZG90"/>
<evidence type="ECO:0000256" key="6">
    <source>
        <dbReference type="ARBA" id="ARBA00022490"/>
    </source>
</evidence>
<dbReference type="GO" id="GO:0005634">
    <property type="term" value="C:nucleus"/>
    <property type="evidence" value="ECO:0007669"/>
    <property type="project" value="TreeGrafter"/>
</dbReference>
<dbReference type="InterPro" id="IPR018965">
    <property type="entry name" value="Ub-activating_enz_E1_C"/>
</dbReference>
<sequence length="1013" mass="113306">MSDNMQIDSPLQQEIDEGLYSRQLYVLGKEAMLKMQNANVLIIGLNGLGVEIAKNIALAGVKSLSLYDPNPIQIQDLSTQFFLSESDIGQPKDQVSAVKLRELNSYVPISAVDDIKEETLLKFKCIVTTNISLEDQVKINQITHANDIGYINADVRGLFGQIFVDFGDKFTIVDQTGEEPLSGIVSDIEKNGTVTMLDENRHGLEDGNFVKFSEVEGLPGLNEGIYKVEVLGPYAFKIKLDGIEGEYKKGGLYTQVKVPKDVKFEPLLEQLKNPEFLISDFAKFDKPAQLHIGFQALHAFKTKHQRLPKPYNVEDANEAFAYAEQLAKQNNIEDISESYLKELFYQAQGDIPGMVAFYGGLIAQEVLKCCSSKFTPIKQWLYFDSLESLPGKAEYPRNEENNKPIGSRYDGQIAVFGKTFQDKIANLKVFLVGAGAIGCEMLKNWAMMGLGSGPDGKIFITDNDSIEKSNLNRQFLFRPKDVGKNKSDVAAQAVQTMNPALKGKIESRLDKVGPDTQDIFDDAFWNNLDLVTNALDNVEARTYVDSRCVFFQKPLLESGTLGTKGNTQVVVPFLTESYSSSHDPPEKSIPLCTLRSFPSKIDHTIAWAKSLFQGYFVDSPESVNLYLSQPNYVESSLKQNPDKKGTLENISKYLNERPYSFEDCIKWARLEFETKFNHEIKQLLYNFPHDAKTSTGEPFWSGPKRAPSPLKFDVNNKDHLDFIIGGANLLAFIYGLKEQNSIDTKVLEKIEIPEFQPKTGVKIAATDAEAEEQANNLSSSADDEAVRKIAASLPEPSTLAGYRLNPIEFEKDDDTNHHIEFITAASNCRALNYGIEPADASKTKFIAGKIIPAIATTTALVTGLVCLELYKVVDKKDDIEQYKNGFINLALPFIGFSEPIKSARGKYGAKEYDQVWDQVIVDRDLTLQELIDKFANEDKLEVSILSYDVVVLYASFFPPKKREERLNLPISQVIKLVTKKDIPAHVHYLVLQACCEDEEGEDVDVPPISIKYK</sequence>
<evidence type="ECO:0000259" key="13">
    <source>
        <dbReference type="SMART" id="SM00985"/>
    </source>
</evidence>
<organism evidence="14 15">
    <name type="scientific">Candida metapsilosis</name>
    <dbReference type="NCBI Taxonomy" id="273372"/>
    <lineage>
        <taxon>Eukaryota</taxon>
        <taxon>Fungi</taxon>
        <taxon>Dikarya</taxon>
        <taxon>Ascomycota</taxon>
        <taxon>Saccharomycotina</taxon>
        <taxon>Pichiomycetes</taxon>
        <taxon>Debaryomycetaceae</taxon>
        <taxon>Candida/Lodderomyces clade</taxon>
        <taxon>Candida</taxon>
    </lineage>
</organism>
<proteinExistence type="inferred from homology"/>
<dbReference type="FunFam" id="3.40.50.12550:FF:000001">
    <property type="entry name" value="Ubiquitin-activating enzyme E1 1"/>
    <property type="match status" value="1"/>
</dbReference>
<dbReference type="FunFam" id="1.10.10.2660:FF:000001">
    <property type="entry name" value="Ubiquitin-activating enzyme E1 1"/>
    <property type="match status" value="1"/>
</dbReference>
<evidence type="ECO:0000256" key="11">
    <source>
        <dbReference type="PROSITE-ProRule" id="PRU10132"/>
    </source>
</evidence>
<evidence type="ECO:0000256" key="10">
    <source>
        <dbReference type="ARBA" id="ARBA00022840"/>
    </source>
</evidence>
<dbReference type="GeneID" id="93651792"/>
<dbReference type="SUPFAM" id="SSF69572">
    <property type="entry name" value="Activating enzymes of the ubiquitin-like proteins"/>
    <property type="match status" value="2"/>
</dbReference>
<dbReference type="InterPro" id="IPR042063">
    <property type="entry name" value="Ubi_acti_E1_SCCH"/>
</dbReference>
<evidence type="ECO:0000256" key="3">
    <source>
        <dbReference type="ARBA" id="ARBA00004906"/>
    </source>
</evidence>
<dbReference type="GO" id="GO:0006974">
    <property type="term" value="P:DNA damage response"/>
    <property type="evidence" value="ECO:0007669"/>
    <property type="project" value="TreeGrafter"/>
</dbReference>
<dbReference type="InterPro" id="IPR000011">
    <property type="entry name" value="UBQ/SUMO-activ_enz_E1-like"/>
</dbReference>
<dbReference type="RefSeq" id="XP_067548512.1">
    <property type="nucleotide sequence ID" value="XM_067692099.1"/>
</dbReference>
<keyword evidence="10 12" id="KW-0067">ATP-binding</keyword>
<dbReference type="Gene3D" id="3.10.290.60">
    <property type="entry name" value="Ubiquitin-activating enzyme E1, UFD domain"/>
    <property type="match status" value="1"/>
</dbReference>
<dbReference type="InterPro" id="IPR045886">
    <property type="entry name" value="ThiF/MoeB/HesA"/>
</dbReference>
<dbReference type="InterPro" id="IPR032420">
    <property type="entry name" value="E1_4HB"/>
</dbReference>
<evidence type="ECO:0000256" key="1">
    <source>
        <dbReference type="ARBA" id="ARBA00000488"/>
    </source>
</evidence>
<dbReference type="UniPathway" id="UPA00143"/>
<dbReference type="FunFam" id="3.40.50.720:FF:000015">
    <property type="entry name" value="Ubiquitin-activating enzyme E1 1"/>
    <property type="match status" value="1"/>
</dbReference>
<dbReference type="InterPro" id="IPR019572">
    <property type="entry name" value="UBA_E1_SCCH"/>
</dbReference>
<name>A0A8H7ZG90_9ASCO</name>
<dbReference type="CDD" id="cd01491">
    <property type="entry name" value="Ube1_repeat1"/>
    <property type="match status" value="1"/>
</dbReference>
<comment type="similarity">
    <text evidence="4 12">Belongs to the ubiquitin-activating E1 family.</text>
</comment>
<dbReference type="Pfam" id="PF00899">
    <property type="entry name" value="ThiF"/>
    <property type="match status" value="1"/>
</dbReference>
<dbReference type="GO" id="GO:0006511">
    <property type="term" value="P:ubiquitin-dependent protein catabolic process"/>
    <property type="evidence" value="ECO:0007669"/>
    <property type="project" value="TreeGrafter"/>
</dbReference>
<dbReference type="Proteomes" id="UP000669133">
    <property type="component" value="Unassembled WGS sequence"/>
</dbReference>
<dbReference type="PRINTS" id="PR01849">
    <property type="entry name" value="UBIQUITINACT"/>
</dbReference>
<dbReference type="Pfam" id="PF09358">
    <property type="entry name" value="E1_UFD"/>
    <property type="match status" value="1"/>
</dbReference>
<comment type="subcellular location">
    <subcellularLocation>
        <location evidence="2">Cytoplasm</location>
    </subcellularLocation>
</comment>
<dbReference type="EMBL" id="JAEOAQ010000003">
    <property type="protein sequence ID" value="KAG5419396.1"/>
    <property type="molecule type" value="Genomic_DNA"/>
</dbReference>
<dbReference type="InterPro" id="IPR033127">
    <property type="entry name" value="UBQ-activ_enz_E1_Cys_AS"/>
</dbReference>
<comment type="catalytic activity">
    <reaction evidence="1">
        <text>ATP + ubiquitin + [E1 ubiquitin-activating enzyme]-L-cysteine = AMP + diphosphate + S-ubiquitinyl-[E1 ubiquitin-activating enzyme]-L-cysteine.</text>
        <dbReference type="EC" id="6.2.1.45"/>
    </reaction>
</comment>
<dbReference type="Pfam" id="PF16191">
    <property type="entry name" value="E1_4HB"/>
    <property type="match status" value="1"/>
</dbReference>
<dbReference type="SMART" id="SM00985">
    <property type="entry name" value="UBA_e1_C"/>
    <property type="match status" value="1"/>
</dbReference>
<evidence type="ECO:0000256" key="7">
    <source>
        <dbReference type="ARBA" id="ARBA00022598"/>
    </source>
</evidence>
<dbReference type="Gene3D" id="1.10.10.2660">
    <property type="entry name" value="Ubiquitin-activating enzyme E1, SCCH domain"/>
    <property type="match status" value="1"/>
</dbReference>
<dbReference type="NCBIfam" id="TIGR01408">
    <property type="entry name" value="Ube1"/>
    <property type="match status" value="1"/>
</dbReference>
<dbReference type="Gene3D" id="3.50.50.80">
    <property type="entry name" value="Ubiquitin-activating enzyme E1, inactive adenylation domain, subdomain 1"/>
    <property type="match status" value="1"/>
</dbReference>
<dbReference type="InterPro" id="IPR042449">
    <property type="entry name" value="Ub-E1_IAD_1"/>
</dbReference>
<comment type="caution">
    <text evidence="14">The sequence shown here is derived from an EMBL/GenBank/DDBJ whole genome shotgun (WGS) entry which is preliminary data.</text>
</comment>
<dbReference type="InterPro" id="IPR032418">
    <property type="entry name" value="E1_FCCH"/>
</dbReference>
<dbReference type="FunFam" id="3.50.50.80:FF:000001">
    <property type="entry name" value="ubiquitin-like modifier-activating enzyme 1"/>
    <property type="match status" value="1"/>
</dbReference>
<dbReference type="Gene3D" id="3.40.50.12550">
    <property type="entry name" value="Ubiquitin-activating enzyme E1, inactive adenylation domain, subdomain 2"/>
    <property type="match status" value="1"/>
</dbReference>
<dbReference type="EC" id="6.2.1.45" evidence="5"/>
<comment type="pathway">
    <text evidence="3">Protein modification; protein ubiquitination.</text>
</comment>
<evidence type="ECO:0000256" key="2">
    <source>
        <dbReference type="ARBA" id="ARBA00004496"/>
    </source>
</evidence>
<dbReference type="OrthoDB" id="10252231at2759"/>